<dbReference type="Gene3D" id="3.40.190.10">
    <property type="entry name" value="Periplasmic binding protein-like II"/>
    <property type="match status" value="2"/>
</dbReference>
<reference evidence="1" key="1">
    <citation type="submission" date="2022-08" db="EMBL/GenBank/DDBJ databases">
        <title>Novel Bdellovibrio Species Isolated from Svalbard: Designation Bdellovibrio svalbardensis.</title>
        <authorList>
            <person name="Mitchell R.J."/>
            <person name="Choi S.Y."/>
        </authorList>
    </citation>
    <scope>NUCLEOTIDE SEQUENCE</scope>
    <source>
        <strain evidence="1">PAP01</strain>
    </source>
</reference>
<keyword evidence="2" id="KW-1185">Reference proteome</keyword>
<comment type="caution">
    <text evidence="1">The sequence shown here is derived from an EMBL/GenBank/DDBJ whole genome shotgun (WGS) entry which is preliminary data.</text>
</comment>
<dbReference type="EMBL" id="JANRMI010000004">
    <property type="protein sequence ID" value="MDG0817480.1"/>
    <property type="molecule type" value="Genomic_DNA"/>
</dbReference>
<evidence type="ECO:0000313" key="1">
    <source>
        <dbReference type="EMBL" id="MDG0817480.1"/>
    </source>
</evidence>
<name>A0ABT6DKT4_9BACT</name>
<gene>
    <name evidence="1" type="ORF">NWE73_13950</name>
</gene>
<proteinExistence type="predicted"/>
<dbReference type="Proteomes" id="UP001152321">
    <property type="component" value="Unassembled WGS sequence"/>
</dbReference>
<accession>A0ABT6DKT4</accession>
<dbReference type="SUPFAM" id="SSF53850">
    <property type="entry name" value="Periplasmic binding protein-like II"/>
    <property type="match status" value="1"/>
</dbReference>
<evidence type="ECO:0000313" key="2">
    <source>
        <dbReference type="Proteomes" id="UP001152321"/>
    </source>
</evidence>
<dbReference type="RefSeq" id="WP_277578953.1">
    <property type="nucleotide sequence ID" value="NZ_JANRMI010000004.1"/>
</dbReference>
<organism evidence="1 2">
    <name type="scientific">Bdellovibrio svalbardensis</name>
    <dbReference type="NCBI Taxonomy" id="2972972"/>
    <lineage>
        <taxon>Bacteria</taxon>
        <taxon>Pseudomonadati</taxon>
        <taxon>Bdellovibrionota</taxon>
        <taxon>Bdellovibrionia</taxon>
        <taxon>Bdellovibrionales</taxon>
        <taxon>Pseudobdellovibrionaceae</taxon>
        <taxon>Bdellovibrio</taxon>
    </lineage>
</organism>
<protein>
    <submittedName>
        <fullName evidence="1">Transporter substrate-binding domain-containing protein</fullName>
    </submittedName>
</protein>
<sequence length="300" mass="34693">MKRAELIGFIVLFVSLAQAKRQTASAPTVIRINYSAAQNAPELTYEEELITLLLDKTKSKYGAYRLQRTFVGASQNRAILELDKNTLDVFSTMTSHEREELAHPIRYCMYKGLLGVRAALIKNDSNKELEKIASLQNLRRYKIGQAFDWPDHFIQESSGLNVMSFPNLDKGIRQLRESRIDLLPLGIVEIYPVAAKNHLKVINSWVLAYLAPYYYFVSKSNSTLIRRLEEGFELTIKDGSFDALFNKKIGPLLKEAHLDQRKVIYLRNPMLPDDLPLQNKERWHPFVRQQLIPREQRSRN</sequence>